<feature type="transmembrane region" description="Helical" evidence="1">
    <location>
        <begin position="516"/>
        <end position="536"/>
    </location>
</feature>
<organism evidence="2 3">
    <name type="scientific">Fusarium mangiferae</name>
    <name type="common">Mango malformation disease fungus</name>
    <dbReference type="NCBI Taxonomy" id="192010"/>
    <lineage>
        <taxon>Eukaryota</taxon>
        <taxon>Fungi</taxon>
        <taxon>Dikarya</taxon>
        <taxon>Ascomycota</taxon>
        <taxon>Pezizomycotina</taxon>
        <taxon>Sordariomycetes</taxon>
        <taxon>Hypocreomycetidae</taxon>
        <taxon>Hypocreales</taxon>
        <taxon>Nectriaceae</taxon>
        <taxon>Fusarium</taxon>
        <taxon>Fusarium fujikuroi species complex</taxon>
    </lineage>
</organism>
<protein>
    <recommendedName>
        <fullName evidence="4">Transmembrane protein</fullName>
    </recommendedName>
</protein>
<feature type="transmembrane region" description="Helical" evidence="1">
    <location>
        <begin position="45"/>
        <end position="67"/>
    </location>
</feature>
<feature type="transmembrane region" description="Helical" evidence="1">
    <location>
        <begin position="88"/>
        <end position="109"/>
    </location>
</feature>
<sequence>MESHNSSYQYLLEDRPGISENAISGKHICVEACSRRPWLQFLREWYLIPLYLVYTTTITFGAVYWLNGKSFAIDGSYSSGTRLTQSDVTTLFSVAMVIGRIICTTWQALAAWRCALILLEKTGLSLATTSRLISWQAPTPSMFQPSSSQTGTRVLVILILLLAWPAQIANPLASGSLSWAPSTVYGSPTSSISLSGAPALLNPWKWYTMYPDVRNGRVKLAAGHAFLASTTMINTTGGLQMIPAQRIVTQLKSYPNATIVKNATVPVFNIEKFAWVKEGESLPLGIQGAVTDSLSGYLNISSPSGPLSQVLPGNTALLKDTPWEPLPDTELPPAAIFSGTKYAAIYISRNFNGGEGNNYDCHSGTSDFDPLPNGIRLINVSWNNNYTDCLAVAKLTITAGVTRCYQRDPRPPSKPICFLSSGVLVAKATNISADVLIQQVFSMMPEVQSLIAALGLSDPEAHNGELEVYLRNSLIQAYQGAWSALTDYFSDPDSPAQVDIWQPSSLLKVRVSVWRMYTWLGINALLVVSGVLLLALQSRCRVKTVNDPVVASLMIDSSAVINSDKTGLCNATDIGSGFGNARLEVFLKVNSISHLVENYHHPRLVPKELIT</sequence>
<keyword evidence="1" id="KW-0812">Transmembrane</keyword>
<dbReference type="EMBL" id="FCQH01000018">
    <property type="protein sequence ID" value="CVL06973.1"/>
    <property type="molecule type" value="Genomic_DNA"/>
</dbReference>
<dbReference type="AlphaFoldDB" id="A0A1L7UF56"/>
<evidence type="ECO:0008006" key="4">
    <source>
        <dbReference type="Google" id="ProtNLM"/>
    </source>
</evidence>
<evidence type="ECO:0000313" key="3">
    <source>
        <dbReference type="Proteomes" id="UP000184255"/>
    </source>
</evidence>
<dbReference type="Proteomes" id="UP000184255">
    <property type="component" value="Unassembled WGS sequence"/>
</dbReference>
<evidence type="ECO:0000313" key="2">
    <source>
        <dbReference type="EMBL" id="CVL06973.1"/>
    </source>
</evidence>
<dbReference type="VEuPathDB" id="FungiDB:FMAN_12060"/>
<keyword evidence="1" id="KW-0472">Membrane</keyword>
<gene>
    <name evidence="2" type="ORF">FMAN_12060</name>
</gene>
<name>A0A1L7UF56_FUSMA</name>
<reference evidence="3" key="1">
    <citation type="journal article" date="2016" name="Genome Biol. Evol.">
        <title>Comparative 'omics' of the Fusarium fujikuroi species complex highlights differences in genetic potential and metabolite synthesis.</title>
        <authorList>
            <person name="Niehaus E.-M."/>
            <person name="Muensterkoetter M."/>
            <person name="Proctor R.H."/>
            <person name="Brown D.W."/>
            <person name="Sharon A."/>
            <person name="Idan Y."/>
            <person name="Oren-Young L."/>
            <person name="Sieber C.M."/>
            <person name="Novak O."/>
            <person name="Pencik A."/>
            <person name="Tarkowska D."/>
            <person name="Hromadova K."/>
            <person name="Freeman S."/>
            <person name="Maymon M."/>
            <person name="Elazar M."/>
            <person name="Youssef S.A."/>
            <person name="El-Shabrawy E.S.M."/>
            <person name="Shalaby A.B.A."/>
            <person name="Houterman P."/>
            <person name="Brock N.L."/>
            <person name="Burkhardt I."/>
            <person name="Tsavkelova E.A."/>
            <person name="Dickschat J.S."/>
            <person name="Galuszka P."/>
            <person name="Gueldener U."/>
            <person name="Tudzynski B."/>
        </authorList>
    </citation>
    <scope>NUCLEOTIDE SEQUENCE [LARGE SCALE GENOMIC DNA]</scope>
    <source>
        <strain evidence="3">MRC7560</strain>
    </source>
</reference>
<keyword evidence="1" id="KW-1133">Transmembrane helix</keyword>
<dbReference type="RefSeq" id="XP_041690250.1">
    <property type="nucleotide sequence ID" value="XM_041824806.1"/>
</dbReference>
<dbReference type="GeneID" id="65091310"/>
<evidence type="ECO:0000256" key="1">
    <source>
        <dbReference type="SAM" id="Phobius"/>
    </source>
</evidence>
<keyword evidence="3" id="KW-1185">Reference proteome</keyword>
<comment type="caution">
    <text evidence="2">The sequence shown here is derived from an EMBL/GenBank/DDBJ whole genome shotgun (WGS) entry which is preliminary data.</text>
</comment>
<accession>A0A1L7UF56</accession>
<proteinExistence type="predicted"/>